<dbReference type="AlphaFoldDB" id="A0A917GNN5"/>
<feature type="transmembrane region" description="Helical" evidence="7">
    <location>
        <begin position="361"/>
        <end position="383"/>
    </location>
</feature>
<protein>
    <submittedName>
        <fullName evidence="9">MFS transporter</fullName>
    </submittedName>
</protein>
<feature type="transmembrane region" description="Helical" evidence="7">
    <location>
        <begin position="404"/>
        <end position="425"/>
    </location>
</feature>
<feature type="domain" description="Major facilitator superfamily (MFS) profile" evidence="8">
    <location>
        <begin position="18"/>
        <end position="502"/>
    </location>
</feature>
<dbReference type="SUPFAM" id="SSF103473">
    <property type="entry name" value="MFS general substrate transporter"/>
    <property type="match status" value="1"/>
</dbReference>
<dbReference type="InterPro" id="IPR020846">
    <property type="entry name" value="MFS_dom"/>
</dbReference>
<feature type="transmembrane region" description="Helical" evidence="7">
    <location>
        <begin position="337"/>
        <end position="355"/>
    </location>
</feature>
<evidence type="ECO:0000256" key="4">
    <source>
        <dbReference type="ARBA" id="ARBA00022692"/>
    </source>
</evidence>
<reference evidence="9" key="2">
    <citation type="submission" date="2020-09" db="EMBL/GenBank/DDBJ databases">
        <authorList>
            <person name="Sun Q."/>
            <person name="Zhou Y."/>
        </authorList>
    </citation>
    <scope>NUCLEOTIDE SEQUENCE</scope>
    <source>
        <strain evidence="9">CGMCC 1.12187</strain>
    </source>
</reference>
<comment type="subcellular location">
    <subcellularLocation>
        <location evidence="1">Cell membrane</location>
        <topology evidence="1">Multi-pass membrane protein</topology>
    </subcellularLocation>
</comment>
<reference evidence="9" key="1">
    <citation type="journal article" date="2014" name="Int. J. Syst. Evol. Microbiol.">
        <title>Complete genome sequence of Corynebacterium casei LMG S-19264T (=DSM 44701T), isolated from a smear-ripened cheese.</title>
        <authorList>
            <consortium name="US DOE Joint Genome Institute (JGI-PGF)"/>
            <person name="Walter F."/>
            <person name="Albersmeier A."/>
            <person name="Kalinowski J."/>
            <person name="Ruckert C."/>
        </authorList>
    </citation>
    <scope>NUCLEOTIDE SEQUENCE</scope>
    <source>
        <strain evidence="9">CGMCC 1.12187</strain>
    </source>
</reference>
<feature type="transmembrane region" description="Helical" evidence="7">
    <location>
        <begin position="232"/>
        <end position="250"/>
    </location>
</feature>
<dbReference type="Gene3D" id="1.20.1250.20">
    <property type="entry name" value="MFS general substrate transporter like domains"/>
    <property type="match status" value="1"/>
</dbReference>
<dbReference type="GO" id="GO:0022857">
    <property type="term" value="F:transmembrane transporter activity"/>
    <property type="evidence" value="ECO:0007669"/>
    <property type="project" value="InterPro"/>
</dbReference>
<name>A0A917GNN5_9MICC</name>
<dbReference type="GO" id="GO:0005886">
    <property type="term" value="C:plasma membrane"/>
    <property type="evidence" value="ECO:0007669"/>
    <property type="project" value="UniProtKB-SubCell"/>
</dbReference>
<evidence type="ECO:0000313" key="9">
    <source>
        <dbReference type="EMBL" id="GGG52342.1"/>
    </source>
</evidence>
<keyword evidence="5 7" id="KW-1133">Transmembrane helix</keyword>
<dbReference type="RefSeq" id="WP_188535569.1">
    <property type="nucleotide sequence ID" value="NZ_BMEQ01000005.1"/>
</dbReference>
<keyword evidence="2" id="KW-0813">Transport</keyword>
<dbReference type="EMBL" id="BMEQ01000005">
    <property type="protein sequence ID" value="GGG52342.1"/>
    <property type="molecule type" value="Genomic_DNA"/>
</dbReference>
<feature type="transmembrane region" description="Helical" evidence="7">
    <location>
        <begin position="478"/>
        <end position="498"/>
    </location>
</feature>
<gene>
    <name evidence="9" type="ORF">GCM10011374_13860</name>
</gene>
<feature type="transmembrane region" description="Helical" evidence="7">
    <location>
        <begin position="305"/>
        <end position="325"/>
    </location>
</feature>
<sequence length="518" mass="52792">MTTVLTPRPTAGAREWAALAVLMLPVLLVSVDNTALSFALPSISRALHPSGEQLLWIVDVYPLVLAGLLIPMGGLGDRIGRRRLLLVGGTGFAAVSAASAFAPTAELLVAGRAAMGLFGAMLMPATLSLLRNIFLDPGQRRVAIAVWAGGFSGGAALGPVVGGFLLNHFWWGSVFLMAVPVLVPLLVLGPLLVPESRDPRPGPLDLASVVLAMLTMTPVVYGIKAATASGELFDGLLSAAFGVLFGLLFVRRQAVLEHPMLDLDLFRHPGFTGGVTVNVLGNVGLMGFLFMLTQYLQLVVGLDPMTAGLTMVPGLVLTVLAGFVAVRAVRRLVPRTVIVGGMLLSAGGFLVVALADLAAGPVVVLAAFCLVGAGIGLAETLSNDLVLAAAPPQKAGAASAISETGYEVGAVLGTAVLGGLLTAFYQRHLELPAALDAGAAATAHETLGGAVQAAEGAGSLGPAVQEAAVAAFTAGMHWTALVMTALVALAALAVARVLRSPRAGSAVVRPGRGRPVRT</sequence>
<evidence type="ECO:0000256" key="5">
    <source>
        <dbReference type="ARBA" id="ARBA00022989"/>
    </source>
</evidence>
<evidence type="ECO:0000256" key="7">
    <source>
        <dbReference type="SAM" id="Phobius"/>
    </source>
</evidence>
<dbReference type="CDD" id="cd17321">
    <property type="entry name" value="MFS_MMR_MDR_like"/>
    <property type="match status" value="1"/>
</dbReference>
<feature type="transmembrane region" description="Helical" evidence="7">
    <location>
        <begin position="142"/>
        <end position="164"/>
    </location>
</feature>
<keyword evidence="3" id="KW-1003">Cell membrane</keyword>
<evidence type="ECO:0000256" key="1">
    <source>
        <dbReference type="ARBA" id="ARBA00004651"/>
    </source>
</evidence>
<dbReference type="PROSITE" id="PS50850">
    <property type="entry name" value="MFS"/>
    <property type="match status" value="1"/>
</dbReference>
<evidence type="ECO:0000256" key="3">
    <source>
        <dbReference type="ARBA" id="ARBA00022475"/>
    </source>
</evidence>
<feature type="transmembrane region" description="Helical" evidence="7">
    <location>
        <begin position="53"/>
        <end position="72"/>
    </location>
</feature>
<keyword evidence="6 7" id="KW-0472">Membrane</keyword>
<evidence type="ECO:0000259" key="8">
    <source>
        <dbReference type="PROSITE" id="PS50850"/>
    </source>
</evidence>
<feature type="transmembrane region" description="Helical" evidence="7">
    <location>
        <begin position="109"/>
        <end position="130"/>
    </location>
</feature>
<organism evidence="9 10">
    <name type="scientific">Kocuria dechangensis</name>
    <dbReference type="NCBI Taxonomy" id="1176249"/>
    <lineage>
        <taxon>Bacteria</taxon>
        <taxon>Bacillati</taxon>
        <taxon>Actinomycetota</taxon>
        <taxon>Actinomycetes</taxon>
        <taxon>Micrococcales</taxon>
        <taxon>Micrococcaceae</taxon>
        <taxon>Kocuria</taxon>
    </lineage>
</organism>
<dbReference type="InterPro" id="IPR036259">
    <property type="entry name" value="MFS_trans_sf"/>
</dbReference>
<dbReference type="Pfam" id="PF07690">
    <property type="entry name" value="MFS_1"/>
    <property type="match status" value="1"/>
</dbReference>
<feature type="transmembrane region" description="Helical" evidence="7">
    <location>
        <begin position="170"/>
        <end position="192"/>
    </location>
</feature>
<evidence type="ECO:0000256" key="2">
    <source>
        <dbReference type="ARBA" id="ARBA00022448"/>
    </source>
</evidence>
<dbReference type="PANTHER" id="PTHR42718:SF47">
    <property type="entry name" value="METHYL VIOLOGEN RESISTANCE PROTEIN SMVA"/>
    <property type="match status" value="1"/>
</dbReference>
<dbReference type="PANTHER" id="PTHR42718">
    <property type="entry name" value="MAJOR FACILITATOR SUPERFAMILY MULTIDRUG TRANSPORTER MFSC"/>
    <property type="match status" value="1"/>
</dbReference>
<dbReference type="InterPro" id="IPR011701">
    <property type="entry name" value="MFS"/>
</dbReference>
<comment type="caution">
    <text evidence="9">The sequence shown here is derived from an EMBL/GenBank/DDBJ whole genome shotgun (WGS) entry which is preliminary data.</text>
</comment>
<evidence type="ECO:0000313" key="10">
    <source>
        <dbReference type="Proteomes" id="UP000638848"/>
    </source>
</evidence>
<feature type="transmembrane region" description="Helical" evidence="7">
    <location>
        <begin position="204"/>
        <end position="226"/>
    </location>
</feature>
<proteinExistence type="predicted"/>
<dbReference type="Gene3D" id="1.20.1720.10">
    <property type="entry name" value="Multidrug resistance protein D"/>
    <property type="match status" value="1"/>
</dbReference>
<feature type="transmembrane region" description="Helical" evidence="7">
    <location>
        <begin position="84"/>
        <end position="103"/>
    </location>
</feature>
<evidence type="ECO:0000256" key="6">
    <source>
        <dbReference type="ARBA" id="ARBA00023136"/>
    </source>
</evidence>
<accession>A0A917GNN5</accession>
<feature type="transmembrane region" description="Helical" evidence="7">
    <location>
        <begin position="271"/>
        <end position="293"/>
    </location>
</feature>
<keyword evidence="4 7" id="KW-0812">Transmembrane</keyword>
<dbReference type="Proteomes" id="UP000638848">
    <property type="component" value="Unassembled WGS sequence"/>
</dbReference>
<keyword evidence="10" id="KW-1185">Reference proteome</keyword>